<protein>
    <submittedName>
        <fullName evidence="1">Uncharacterized protein</fullName>
    </submittedName>
</protein>
<evidence type="ECO:0000313" key="1">
    <source>
        <dbReference type="EMBL" id="TVY07481.1"/>
    </source>
</evidence>
<dbReference type="OrthoDB" id="369749at2"/>
<sequence length="232" mass="25283">MNRLRSALQNKRFSLFVSLYANDAQLALAALEEGAEGLKVHMNVGHRASGNHFGPLAEYEMTFREIRALYDGPLGIVPGGSTDDIHPEEIEKLPGIGIDFYSIYAFHLPSFLLRSEQLARTFAVNDSFDLKLVQGAAPFGIDALEASVVPGDEYGSKLTFADLLKYRYLVETSGVPVIVPSQRKIVPEDIPALYDSGVKAVLIGAMATGKTEDGIRRTVSELRNAIDRLGGN</sequence>
<dbReference type="SUPFAM" id="SSF51366">
    <property type="entry name" value="Ribulose-phoshate binding barrel"/>
    <property type="match status" value="1"/>
</dbReference>
<reference evidence="1 2" key="1">
    <citation type="submission" date="2019-07" db="EMBL/GenBank/DDBJ databases">
        <authorList>
            <person name="Kim J."/>
        </authorList>
    </citation>
    <scope>NUCLEOTIDE SEQUENCE [LARGE SCALE GENOMIC DNA]</scope>
    <source>
        <strain evidence="1 2">JC52</strain>
    </source>
</reference>
<dbReference type="RefSeq" id="WP_144851659.1">
    <property type="nucleotide sequence ID" value="NZ_VNJI01000036.1"/>
</dbReference>
<proteinExistence type="predicted"/>
<dbReference type="AlphaFoldDB" id="A0A559K5Q8"/>
<evidence type="ECO:0000313" key="2">
    <source>
        <dbReference type="Proteomes" id="UP000317036"/>
    </source>
</evidence>
<comment type="caution">
    <text evidence="1">The sequence shown here is derived from an EMBL/GenBank/DDBJ whole genome shotgun (WGS) entry which is preliminary data.</text>
</comment>
<gene>
    <name evidence="1" type="ORF">FPZ49_23635</name>
</gene>
<dbReference type="InterPro" id="IPR011060">
    <property type="entry name" value="RibuloseP-bd_barrel"/>
</dbReference>
<name>A0A559K5Q8_9BACL</name>
<keyword evidence="2" id="KW-1185">Reference proteome</keyword>
<dbReference type="Proteomes" id="UP000317036">
    <property type="component" value="Unassembled WGS sequence"/>
</dbReference>
<organism evidence="1 2">
    <name type="scientific">Paenibacillus cremeus</name>
    <dbReference type="NCBI Taxonomy" id="2163881"/>
    <lineage>
        <taxon>Bacteria</taxon>
        <taxon>Bacillati</taxon>
        <taxon>Bacillota</taxon>
        <taxon>Bacilli</taxon>
        <taxon>Bacillales</taxon>
        <taxon>Paenibacillaceae</taxon>
        <taxon>Paenibacillus</taxon>
    </lineage>
</organism>
<accession>A0A559K5Q8</accession>
<dbReference type="EMBL" id="VNJI01000036">
    <property type="protein sequence ID" value="TVY07481.1"/>
    <property type="molecule type" value="Genomic_DNA"/>
</dbReference>